<evidence type="ECO:0000313" key="3">
    <source>
        <dbReference type="Proteomes" id="UP000657918"/>
    </source>
</evidence>
<evidence type="ECO:0000313" key="2">
    <source>
        <dbReference type="EMBL" id="KAF9686640.1"/>
    </source>
</evidence>
<accession>A0A835TEU9</accession>
<name>A0A835TEU9_9ROSI</name>
<organism evidence="2 3">
    <name type="scientific">Salix dunnii</name>
    <dbReference type="NCBI Taxonomy" id="1413687"/>
    <lineage>
        <taxon>Eukaryota</taxon>
        <taxon>Viridiplantae</taxon>
        <taxon>Streptophyta</taxon>
        <taxon>Embryophyta</taxon>
        <taxon>Tracheophyta</taxon>
        <taxon>Spermatophyta</taxon>
        <taxon>Magnoliopsida</taxon>
        <taxon>eudicotyledons</taxon>
        <taxon>Gunneridae</taxon>
        <taxon>Pentapetalae</taxon>
        <taxon>rosids</taxon>
        <taxon>fabids</taxon>
        <taxon>Malpighiales</taxon>
        <taxon>Salicaceae</taxon>
        <taxon>Saliceae</taxon>
        <taxon>Salix</taxon>
    </lineage>
</organism>
<protein>
    <submittedName>
        <fullName evidence="2">Uncharacterized protein</fullName>
    </submittedName>
</protein>
<dbReference type="PANTHER" id="PTHR36987:SF1">
    <property type="entry name" value="NADH DEHYDROGENASE [UBIQUINONE] 1 BETA SUBCOMPLEX SUBUNIT 2"/>
    <property type="match status" value="1"/>
</dbReference>
<keyword evidence="1" id="KW-1133">Transmembrane helix</keyword>
<keyword evidence="1" id="KW-0812">Transmembrane</keyword>
<dbReference type="GO" id="GO:0005743">
    <property type="term" value="C:mitochondrial inner membrane"/>
    <property type="evidence" value="ECO:0007669"/>
    <property type="project" value="InterPro"/>
</dbReference>
<proteinExistence type="predicted"/>
<dbReference type="Proteomes" id="UP000657918">
    <property type="component" value="Unassembled WGS sequence"/>
</dbReference>
<evidence type="ECO:0000256" key="1">
    <source>
        <dbReference type="SAM" id="Phobius"/>
    </source>
</evidence>
<comment type="caution">
    <text evidence="2">The sequence shown here is derived from an EMBL/GenBank/DDBJ whole genome shotgun (WGS) entry which is preliminary data.</text>
</comment>
<feature type="transmembrane region" description="Helical" evidence="1">
    <location>
        <begin position="62"/>
        <end position="78"/>
    </location>
</feature>
<dbReference type="AlphaFoldDB" id="A0A835TEU9"/>
<feature type="transmembrane region" description="Helical" evidence="1">
    <location>
        <begin position="22"/>
        <end position="42"/>
    </location>
</feature>
<keyword evidence="1" id="KW-0472">Membrane</keyword>
<dbReference type="GO" id="GO:0045271">
    <property type="term" value="C:respiratory chain complex I"/>
    <property type="evidence" value="ECO:0007669"/>
    <property type="project" value="InterPro"/>
</dbReference>
<dbReference type="PANTHER" id="PTHR36987">
    <property type="entry name" value="NADH DEHYDROGENASE [UBIQUINONE] 1 BETA SUBCOMPLEX SUBUNIT 2-LIKE"/>
    <property type="match status" value="1"/>
</dbReference>
<dbReference type="InterPro" id="IPR044980">
    <property type="entry name" value="NDUFB2_plant/fungi"/>
</dbReference>
<gene>
    <name evidence="2" type="ORF">SADUNF_Sadunf02G0010400</name>
</gene>
<dbReference type="EMBL" id="JADGMS010000002">
    <property type="protein sequence ID" value="KAF9686640.1"/>
    <property type="molecule type" value="Genomic_DNA"/>
</dbReference>
<dbReference type="OrthoDB" id="531564at2759"/>
<reference evidence="2 3" key="1">
    <citation type="submission" date="2020-10" db="EMBL/GenBank/DDBJ databases">
        <title>Plant Genome Project.</title>
        <authorList>
            <person name="Zhang R.-G."/>
        </authorList>
    </citation>
    <scope>NUCLEOTIDE SEQUENCE [LARGE SCALE GENOMIC DNA]</scope>
    <source>
        <strain evidence="2">FAFU-HL-1</strain>
        <tissue evidence="2">Leaf</tissue>
    </source>
</reference>
<sequence length="181" mass="20520">MAGEHGEGIAYKGLTMHKAKRWNTVTGKVLCAVMWFWVLYRAKQDGPVVLVGLVSLSSFKDFLTFGINSLSWYFFVFCRAGDIRGRAMDTGTRYLMALVREEKHYHGPPLFYANESCVLNLKAAQRKWDDHALISLIAGIPMKSEDEWPSMKVFVDELLVMSSGIALFFVHFSKLLAEKDS</sequence>
<keyword evidence="3" id="KW-1185">Reference proteome</keyword>